<feature type="region of interest" description="Disordered" evidence="5">
    <location>
        <begin position="1"/>
        <end position="22"/>
    </location>
</feature>
<keyword evidence="3" id="KW-1133">Transmembrane helix</keyword>
<dbReference type="PANTHER" id="PTHR36985:SF1">
    <property type="entry name" value="TRANSLOCATION AND ASSEMBLY MODULE SUBUNIT TAMB"/>
    <property type="match status" value="1"/>
</dbReference>
<reference evidence="7" key="1">
    <citation type="submission" date="2022-01" db="EMBL/GenBank/DDBJ databases">
        <title>Neisseria sp. ZJ104.</title>
        <authorList>
            <person name="Yang C."/>
        </authorList>
    </citation>
    <scope>NUCLEOTIDE SEQUENCE</scope>
    <source>
        <strain evidence="7">ZJ104</strain>
    </source>
</reference>
<proteinExistence type="predicted"/>
<evidence type="ECO:0000313" key="7">
    <source>
        <dbReference type="EMBL" id="MCF7528962.1"/>
    </source>
</evidence>
<name>A0AAW5ALH9_9NEIS</name>
<dbReference type="Proteomes" id="UP001201397">
    <property type="component" value="Unassembled WGS sequence"/>
</dbReference>
<evidence type="ECO:0000256" key="2">
    <source>
        <dbReference type="ARBA" id="ARBA00022692"/>
    </source>
</evidence>
<dbReference type="RefSeq" id="WP_237092307.1">
    <property type="nucleotide sequence ID" value="NZ_JAKKDL010000002.1"/>
</dbReference>
<evidence type="ECO:0000256" key="4">
    <source>
        <dbReference type="ARBA" id="ARBA00023136"/>
    </source>
</evidence>
<dbReference type="GO" id="GO:0009306">
    <property type="term" value="P:protein secretion"/>
    <property type="evidence" value="ECO:0007669"/>
    <property type="project" value="InterPro"/>
</dbReference>
<dbReference type="Pfam" id="PF04357">
    <property type="entry name" value="TamB"/>
    <property type="match status" value="1"/>
</dbReference>
<keyword evidence="4" id="KW-0472">Membrane</keyword>
<dbReference type="GO" id="GO:0005886">
    <property type="term" value="C:plasma membrane"/>
    <property type="evidence" value="ECO:0007669"/>
    <property type="project" value="InterPro"/>
</dbReference>
<evidence type="ECO:0000256" key="1">
    <source>
        <dbReference type="ARBA" id="ARBA00004167"/>
    </source>
</evidence>
<protein>
    <submittedName>
        <fullName evidence="7">Translocation/assembly module TamB</fullName>
    </submittedName>
</protein>
<evidence type="ECO:0000313" key="8">
    <source>
        <dbReference type="Proteomes" id="UP001201397"/>
    </source>
</evidence>
<dbReference type="InterPro" id="IPR007452">
    <property type="entry name" value="TamB_C"/>
</dbReference>
<evidence type="ECO:0000256" key="5">
    <source>
        <dbReference type="SAM" id="MobiDB-lite"/>
    </source>
</evidence>
<sequence>MSKTHNPPPAAARPSEKPAKPRSKARFWKRAAWTLSAGFLLLTGFVGWLSATESGLRFGLYRLPSWFGVKISSQTLQGTLLKGFSGKDWLIETQGADVKISDFHFAWQPSELSRPSLHITELRAGDIAVVAKPLPVKEEEPASGLPESIDLPITVFADRIETGKISVGKNFEQQTVYIEKIKAAYHYDPREHRLDIVSLQTPWSESAGAAVVGLKPPFALNTAIYTKGELEGQTIHGTTRLWGSLQDVHTDILLDGDDVHLSAKSELHPFAATLNETVSEILIKGRNLNPAAFLETLPTANLTFDATVVPAFSDGLALEGSIDLLNSKAGFADRQAIPVRSLLGSFTVNHQGVVKIDESEITLLQQGRITLGGTLDTVNNQLNLALNLAGVKTADVVQQDYALTLNGRVAASGETDSPDVRWSINSGTADSEGLLSVVTDRKAGQRTLKLDHAKILPQNGGELTAAGYLELFQNQALKLDIASRRFNPAKIDRNLPEGSVSGTVALSGALAGPLFAGKMNFAPSTLNGVALSGKADVAYEKQHLSRALADIRLGSNLIQTDGSFGKKGDRLNLNIQAPDLSRFGFGLSGALNAKGHLSGDFSDGLKNLETDLAGNVRNLKAASLLEMQHLDFRLKGSPDIHRPLAVNINGERILFSGDQTTRIDHINLNAEGSGAKHHLKGSGNMVLADKPYRLQLDAEGGVNADLNQWKGSVGVLDIGGAFNLKLQNRINLEAGAERVVMSPAHFAAMGGSLNLQSFAWDKKNGIATKGSAANLHLAELHQFYQPPVEHNLVLGGDWDMAYGQNARGYLNLVRQGGDVILPDYHQPLGLNDLGLKTRFQNGRIDALFNGNTRFGRVEGNLGISQQFGSDITQAPVSGKITATVPDLSTLKIFLPPAAQGLSGSFQTTATIGGRIGAPTVNAGINGQTNYGYADGTLTVGQGQDFASAPLGGKIRLNVDNLEVFRNFLPVGQTVKGRLSALVGLGGRIDDPQLNGTLNGENLYYRNQEQGLILDNGVLRSHLQSRRWIIDSLKFHRGGSAELKGSVGLTGSDPDVDVDIVLDKYRTLSRPNRRLVLSGKAKVLYTVQNGVSLIGGLKTDYGMFGMQKSSMPTLDDDVVVLGETPKAKNTATPIRMDLDFDLNDNIRFVGEGLNVTLGGKLKLTSRPGEDIQGIGTVKVIKGRYKAYGQDLDITKGTVSFVGPLGDPNLNIRAARRLSPVGAGVEVLGNLAAPRITLVADEPMSEKDKLSWLILNRASSGSDGDEAALSAAAGALLAGQVNDRLGLVDDFGFTSKRSRNAQTGELNPAEQVLTVGKQLTNELYLGYEYGIASAEQTVKLIYQLTRSLQAVARVGSKSWGGELKYTVRFDRLFKNGKDDSQPQAAVGNHSQKEP</sequence>
<dbReference type="PANTHER" id="PTHR36985">
    <property type="entry name" value="TRANSLOCATION AND ASSEMBLY MODULE SUBUNIT TAMB"/>
    <property type="match status" value="1"/>
</dbReference>
<accession>A0AAW5ALH9</accession>
<organism evidence="7 8">
    <name type="scientific">Neisseria lisongii</name>
    <dbReference type="NCBI Taxonomy" id="2912188"/>
    <lineage>
        <taxon>Bacteria</taxon>
        <taxon>Pseudomonadati</taxon>
        <taxon>Pseudomonadota</taxon>
        <taxon>Betaproteobacteria</taxon>
        <taxon>Neisseriales</taxon>
        <taxon>Neisseriaceae</taxon>
        <taxon>Neisseria</taxon>
    </lineage>
</organism>
<dbReference type="EMBL" id="JAKKDL010000002">
    <property type="protein sequence ID" value="MCF7528962.1"/>
    <property type="molecule type" value="Genomic_DNA"/>
</dbReference>
<evidence type="ECO:0000259" key="6">
    <source>
        <dbReference type="Pfam" id="PF04357"/>
    </source>
</evidence>
<feature type="domain" description="Translocation and assembly module TamB C-terminal" evidence="6">
    <location>
        <begin position="1035"/>
        <end position="1367"/>
    </location>
</feature>
<evidence type="ECO:0000256" key="3">
    <source>
        <dbReference type="ARBA" id="ARBA00022989"/>
    </source>
</evidence>
<comment type="subcellular location">
    <subcellularLocation>
        <location evidence="1">Membrane</location>
        <topology evidence="1">Single-pass membrane protein</topology>
    </subcellularLocation>
</comment>
<comment type="caution">
    <text evidence="7">The sequence shown here is derived from an EMBL/GenBank/DDBJ whole genome shotgun (WGS) entry which is preliminary data.</text>
</comment>
<gene>
    <name evidence="7" type="ORF">L4H06_01735</name>
</gene>
<keyword evidence="2" id="KW-0812">Transmembrane</keyword>
<feature type="compositionally biased region" description="Pro residues" evidence="5">
    <location>
        <begin position="1"/>
        <end position="11"/>
    </location>
</feature>